<dbReference type="Pfam" id="PF00528">
    <property type="entry name" value="BPD_transp_1"/>
    <property type="match status" value="1"/>
</dbReference>
<evidence type="ECO:0000256" key="4">
    <source>
        <dbReference type="ARBA" id="ARBA00022692"/>
    </source>
</evidence>
<evidence type="ECO:0000256" key="3">
    <source>
        <dbReference type="ARBA" id="ARBA00022475"/>
    </source>
</evidence>
<feature type="transmembrane region" description="Helical" evidence="7">
    <location>
        <begin position="279"/>
        <end position="305"/>
    </location>
</feature>
<dbReference type="GO" id="GO:0005886">
    <property type="term" value="C:plasma membrane"/>
    <property type="evidence" value="ECO:0007669"/>
    <property type="project" value="UniProtKB-SubCell"/>
</dbReference>
<evidence type="ECO:0000256" key="2">
    <source>
        <dbReference type="ARBA" id="ARBA00022448"/>
    </source>
</evidence>
<dbReference type="Gene3D" id="1.10.3720.10">
    <property type="entry name" value="MetI-like"/>
    <property type="match status" value="1"/>
</dbReference>
<reference evidence="9" key="1">
    <citation type="submission" date="2018-05" db="EMBL/GenBank/DDBJ databases">
        <authorList>
            <person name="Lanie J.A."/>
            <person name="Ng W.-L."/>
            <person name="Kazmierczak K.M."/>
            <person name="Andrzejewski T.M."/>
            <person name="Davidsen T.M."/>
            <person name="Wayne K.J."/>
            <person name="Tettelin H."/>
            <person name="Glass J.I."/>
            <person name="Rusch D."/>
            <person name="Podicherti R."/>
            <person name="Tsui H.-C.T."/>
            <person name="Winkler M.E."/>
        </authorList>
    </citation>
    <scope>NUCLEOTIDE SEQUENCE</scope>
</reference>
<dbReference type="CDD" id="cd06261">
    <property type="entry name" value="TM_PBP2"/>
    <property type="match status" value="1"/>
</dbReference>
<feature type="domain" description="ABC transmembrane type-1" evidence="8">
    <location>
        <begin position="84"/>
        <end position="302"/>
    </location>
</feature>
<dbReference type="SUPFAM" id="SSF161098">
    <property type="entry name" value="MetI-like"/>
    <property type="match status" value="1"/>
</dbReference>
<dbReference type="PANTHER" id="PTHR43163:SF6">
    <property type="entry name" value="DIPEPTIDE TRANSPORT SYSTEM PERMEASE PROTEIN DPPB-RELATED"/>
    <property type="match status" value="1"/>
</dbReference>
<keyword evidence="4 7" id="KW-0812">Transmembrane</keyword>
<dbReference type="InterPro" id="IPR045621">
    <property type="entry name" value="BPD_transp_1_N"/>
</dbReference>
<keyword evidence="3" id="KW-1003">Cell membrane</keyword>
<dbReference type="PANTHER" id="PTHR43163">
    <property type="entry name" value="DIPEPTIDE TRANSPORT SYSTEM PERMEASE PROTEIN DPPB-RELATED"/>
    <property type="match status" value="1"/>
</dbReference>
<sequence>MLFVLWAVATIIFFMFRLMPGSPLTAFISTTFTEEQHELLIKKFGLDKSLFEQYLLFISNSLQGDFGLSFAYNRPVLGMILEVLPNSIILTLFSLMIAYVFGIIGGAYLAWKRATWVEGIGIPIVLTTRSAPEFWLGMIALALFSFQLDIFPSGGTSAPGEIYYSTLDKLLDPQFYHHLILPSLVLAVYLQGLPLLLMRSNMLEVMQEDFIFMSKMKGLSSWTIVIKHAARNALLPVATTFALGVGFAFGGNVVIETVFSWPGLGRMLVFAVSASDYPLAQGTFLFLTAILIFMNFVADILYLILDPRVSYKTRN</sequence>
<dbReference type="EMBL" id="UINC01012352">
    <property type="protein sequence ID" value="SVA53987.1"/>
    <property type="molecule type" value="Genomic_DNA"/>
</dbReference>
<dbReference type="AlphaFoldDB" id="A0A381WPV1"/>
<dbReference type="GO" id="GO:0055085">
    <property type="term" value="P:transmembrane transport"/>
    <property type="evidence" value="ECO:0007669"/>
    <property type="project" value="InterPro"/>
</dbReference>
<evidence type="ECO:0000256" key="6">
    <source>
        <dbReference type="ARBA" id="ARBA00023136"/>
    </source>
</evidence>
<evidence type="ECO:0000256" key="5">
    <source>
        <dbReference type="ARBA" id="ARBA00022989"/>
    </source>
</evidence>
<comment type="subcellular location">
    <subcellularLocation>
        <location evidence="1">Cell membrane</location>
        <topology evidence="1">Multi-pass membrane protein</topology>
    </subcellularLocation>
</comment>
<gene>
    <name evidence="9" type="ORF">METZ01_LOCUS106841</name>
</gene>
<feature type="transmembrane region" description="Helical" evidence="7">
    <location>
        <begin position="132"/>
        <end position="155"/>
    </location>
</feature>
<protein>
    <recommendedName>
        <fullName evidence="8">ABC transmembrane type-1 domain-containing protein</fullName>
    </recommendedName>
</protein>
<dbReference type="PROSITE" id="PS50928">
    <property type="entry name" value="ABC_TM1"/>
    <property type="match status" value="1"/>
</dbReference>
<evidence type="ECO:0000256" key="1">
    <source>
        <dbReference type="ARBA" id="ARBA00004651"/>
    </source>
</evidence>
<name>A0A381WPV1_9ZZZZ</name>
<feature type="transmembrane region" description="Helical" evidence="7">
    <location>
        <begin position="233"/>
        <end position="259"/>
    </location>
</feature>
<feature type="transmembrane region" description="Helical" evidence="7">
    <location>
        <begin position="175"/>
        <end position="197"/>
    </location>
</feature>
<evidence type="ECO:0000256" key="7">
    <source>
        <dbReference type="SAM" id="Phobius"/>
    </source>
</evidence>
<keyword evidence="6 7" id="KW-0472">Membrane</keyword>
<dbReference type="InterPro" id="IPR035906">
    <property type="entry name" value="MetI-like_sf"/>
</dbReference>
<proteinExistence type="predicted"/>
<organism evidence="9">
    <name type="scientific">marine metagenome</name>
    <dbReference type="NCBI Taxonomy" id="408172"/>
    <lineage>
        <taxon>unclassified sequences</taxon>
        <taxon>metagenomes</taxon>
        <taxon>ecological metagenomes</taxon>
    </lineage>
</organism>
<feature type="transmembrane region" description="Helical" evidence="7">
    <location>
        <begin position="88"/>
        <end position="111"/>
    </location>
</feature>
<dbReference type="InterPro" id="IPR000515">
    <property type="entry name" value="MetI-like"/>
</dbReference>
<keyword evidence="2" id="KW-0813">Transport</keyword>
<keyword evidence="5 7" id="KW-1133">Transmembrane helix</keyword>
<dbReference type="Pfam" id="PF19300">
    <property type="entry name" value="BPD_transp_1_N"/>
    <property type="match status" value="1"/>
</dbReference>
<evidence type="ECO:0000259" key="8">
    <source>
        <dbReference type="PROSITE" id="PS50928"/>
    </source>
</evidence>
<accession>A0A381WPV1</accession>
<evidence type="ECO:0000313" key="9">
    <source>
        <dbReference type="EMBL" id="SVA53987.1"/>
    </source>
</evidence>